<sequence>MRLRGDRPGFTLIELLVVIAIIGVLIALLLPAVQSAREAARRAQCTNNLKQIALACHNYHDAVGAFPPGGISDPGWNGTWWNWLSFILPGMEMNPVYNSINFSLPNINQLNANALQDPQVTAYRTVVRSYLCPSDDVGEGLVENLSWLTAGSNWSLLGTPYTGAATCYVGNWGDQKTGNLTFDLFSGESPPGTGPNWGCNGRLRGIFGDCSDGKSIKISDVRDGTSNTLLAGECSPNMNGALLWSNGNATMASTVVPINWRTELKDGMVDPTDGTTCDLGQLNNFTGAQHCWRNQTVVYAFKSYHPGGANFAFCDGSVRFLKQMISSRVYNALGSKAGGEVVSADQF</sequence>
<feature type="domain" description="DUF1559" evidence="2">
    <location>
        <begin position="34"/>
        <end position="325"/>
    </location>
</feature>
<keyword evidence="1" id="KW-0472">Membrane</keyword>
<dbReference type="InterPro" id="IPR045584">
    <property type="entry name" value="Pilin-like"/>
</dbReference>
<dbReference type="PANTHER" id="PTHR30093:SF2">
    <property type="entry name" value="TYPE II SECRETION SYSTEM PROTEIN H"/>
    <property type="match status" value="1"/>
</dbReference>
<gene>
    <name evidence="3" type="primary">xcpT_11</name>
    <name evidence="3" type="ORF">ElP_25560</name>
</gene>
<dbReference type="RefSeq" id="WP_145269714.1">
    <property type="nucleotide sequence ID" value="NZ_CP036426.1"/>
</dbReference>
<evidence type="ECO:0000256" key="1">
    <source>
        <dbReference type="SAM" id="Phobius"/>
    </source>
</evidence>
<organism evidence="3 4">
    <name type="scientific">Tautonia plasticadhaerens</name>
    <dbReference type="NCBI Taxonomy" id="2527974"/>
    <lineage>
        <taxon>Bacteria</taxon>
        <taxon>Pseudomonadati</taxon>
        <taxon>Planctomycetota</taxon>
        <taxon>Planctomycetia</taxon>
        <taxon>Isosphaerales</taxon>
        <taxon>Isosphaeraceae</taxon>
        <taxon>Tautonia</taxon>
    </lineage>
</organism>
<keyword evidence="1" id="KW-1133">Transmembrane helix</keyword>
<dbReference type="InterPro" id="IPR027558">
    <property type="entry name" value="Pre_pil_HX9DG_C"/>
</dbReference>
<dbReference type="Gene3D" id="3.30.700.10">
    <property type="entry name" value="Glycoprotein, Type 4 Pilin"/>
    <property type="match status" value="1"/>
</dbReference>
<name>A0A518H1E5_9BACT</name>
<reference evidence="3 4" key="1">
    <citation type="submission" date="2019-02" db="EMBL/GenBank/DDBJ databases">
        <title>Deep-cultivation of Planctomycetes and their phenomic and genomic characterization uncovers novel biology.</title>
        <authorList>
            <person name="Wiegand S."/>
            <person name="Jogler M."/>
            <person name="Boedeker C."/>
            <person name="Pinto D."/>
            <person name="Vollmers J."/>
            <person name="Rivas-Marin E."/>
            <person name="Kohn T."/>
            <person name="Peeters S.H."/>
            <person name="Heuer A."/>
            <person name="Rast P."/>
            <person name="Oberbeckmann S."/>
            <person name="Bunk B."/>
            <person name="Jeske O."/>
            <person name="Meyerdierks A."/>
            <person name="Storesund J.E."/>
            <person name="Kallscheuer N."/>
            <person name="Luecker S."/>
            <person name="Lage O.M."/>
            <person name="Pohl T."/>
            <person name="Merkel B.J."/>
            <person name="Hornburger P."/>
            <person name="Mueller R.-W."/>
            <person name="Bruemmer F."/>
            <person name="Labrenz M."/>
            <person name="Spormann A.M."/>
            <person name="Op den Camp H."/>
            <person name="Overmann J."/>
            <person name="Amann R."/>
            <person name="Jetten M.S.M."/>
            <person name="Mascher T."/>
            <person name="Medema M.H."/>
            <person name="Devos D.P."/>
            <person name="Kaster A.-K."/>
            <person name="Ovreas L."/>
            <person name="Rohde M."/>
            <person name="Galperin M.Y."/>
            <person name="Jogler C."/>
        </authorList>
    </citation>
    <scope>NUCLEOTIDE SEQUENCE [LARGE SCALE GENOMIC DNA]</scope>
    <source>
        <strain evidence="3 4">ElP</strain>
    </source>
</reference>
<evidence type="ECO:0000313" key="4">
    <source>
        <dbReference type="Proteomes" id="UP000317835"/>
    </source>
</evidence>
<dbReference type="InterPro" id="IPR012902">
    <property type="entry name" value="N_methyl_site"/>
</dbReference>
<accession>A0A518H1E5</accession>
<evidence type="ECO:0000259" key="2">
    <source>
        <dbReference type="Pfam" id="PF07596"/>
    </source>
</evidence>
<keyword evidence="1" id="KW-0812">Transmembrane</keyword>
<dbReference type="EMBL" id="CP036426">
    <property type="protein sequence ID" value="QDV34664.1"/>
    <property type="molecule type" value="Genomic_DNA"/>
</dbReference>
<dbReference type="PANTHER" id="PTHR30093">
    <property type="entry name" value="GENERAL SECRETION PATHWAY PROTEIN G"/>
    <property type="match status" value="1"/>
</dbReference>
<feature type="transmembrane region" description="Helical" evidence="1">
    <location>
        <begin position="12"/>
        <end position="33"/>
    </location>
</feature>
<dbReference type="KEGG" id="tpla:ElP_25560"/>
<dbReference type="InterPro" id="IPR011453">
    <property type="entry name" value="DUF1559"/>
</dbReference>
<keyword evidence="4" id="KW-1185">Reference proteome</keyword>
<evidence type="ECO:0000313" key="3">
    <source>
        <dbReference type="EMBL" id="QDV34664.1"/>
    </source>
</evidence>
<dbReference type="Proteomes" id="UP000317835">
    <property type="component" value="Chromosome"/>
</dbReference>
<dbReference type="NCBIfam" id="TIGR04294">
    <property type="entry name" value="pre_pil_HX9DG"/>
    <property type="match status" value="1"/>
</dbReference>
<proteinExistence type="predicted"/>
<dbReference type="OrthoDB" id="276576at2"/>
<protein>
    <submittedName>
        <fullName evidence="3">Type II secretion system protein G</fullName>
    </submittedName>
</protein>
<dbReference type="NCBIfam" id="TIGR02532">
    <property type="entry name" value="IV_pilin_GFxxxE"/>
    <property type="match status" value="1"/>
</dbReference>
<dbReference type="Pfam" id="PF07963">
    <property type="entry name" value="N_methyl"/>
    <property type="match status" value="1"/>
</dbReference>
<dbReference type="SUPFAM" id="SSF54523">
    <property type="entry name" value="Pili subunits"/>
    <property type="match status" value="1"/>
</dbReference>
<dbReference type="AlphaFoldDB" id="A0A518H1E5"/>
<dbReference type="Pfam" id="PF07596">
    <property type="entry name" value="SBP_bac_10"/>
    <property type="match status" value="1"/>
</dbReference>